<dbReference type="PANTHER" id="PTHR42714">
    <property type="entry name" value="TRNA MODIFICATION GTPASE GTPBP3"/>
    <property type="match status" value="1"/>
</dbReference>
<dbReference type="PANTHER" id="PTHR42714:SF2">
    <property type="entry name" value="TRNA MODIFICATION GTPASE GTPBP3, MITOCHONDRIAL"/>
    <property type="match status" value="1"/>
</dbReference>
<dbReference type="GO" id="GO:0030488">
    <property type="term" value="P:tRNA methylation"/>
    <property type="evidence" value="ECO:0007669"/>
    <property type="project" value="TreeGrafter"/>
</dbReference>
<dbReference type="Gene3D" id="1.20.120.430">
    <property type="entry name" value="tRNA modification GTPase MnmE domain 2"/>
    <property type="match status" value="1"/>
</dbReference>
<dbReference type="GO" id="GO:0005737">
    <property type="term" value="C:cytoplasm"/>
    <property type="evidence" value="ECO:0007669"/>
    <property type="project" value="TreeGrafter"/>
</dbReference>
<reference evidence="2" key="1">
    <citation type="submission" date="2015-04" db="EMBL/GenBank/DDBJ databases">
        <title>The genome sequence of the plant pathogenic Rhizarian Plasmodiophora brassicae reveals insights in its biotrophic life cycle and the origin of chitin synthesis.</title>
        <authorList>
            <person name="Schwelm A."/>
            <person name="Fogelqvist J."/>
            <person name="Knaust A."/>
            <person name="Julke S."/>
            <person name="Lilja T."/>
            <person name="Dhandapani V."/>
            <person name="Bonilla-Rosso G."/>
            <person name="Karlsson M."/>
            <person name="Shevchenko A."/>
            <person name="Choi S.R."/>
            <person name="Kim H.G."/>
            <person name="Park J.Y."/>
            <person name="Lim Y.P."/>
            <person name="Ludwig-Muller J."/>
            <person name="Dixelius C."/>
        </authorList>
    </citation>
    <scope>NUCLEOTIDE SEQUENCE</scope>
    <source>
        <tissue evidence="2">Potato root galls</tissue>
    </source>
</reference>
<feature type="non-terminal residue" evidence="2">
    <location>
        <position position="1"/>
    </location>
</feature>
<evidence type="ECO:0000313" key="2">
    <source>
        <dbReference type="EMBL" id="CRZ12812.1"/>
    </source>
</evidence>
<dbReference type="Pfam" id="PF12631">
    <property type="entry name" value="MnmE_helical"/>
    <property type="match status" value="1"/>
</dbReference>
<proteinExistence type="predicted"/>
<dbReference type="EMBL" id="HACM01012370">
    <property type="protein sequence ID" value="CRZ12812.1"/>
    <property type="molecule type" value="Transcribed_RNA"/>
</dbReference>
<sequence>VFMSVKQKINARAILDVISKRTLPLAASRGGSEASVVTRARHRQLITQALDALTRFRQPIHIGLDARTEDLRIAVQCLGKLSALGDIHNEEIIDVIFRDFCIGK</sequence>
<protein>
    <recommendedName>
        <fullName evidence="1">MnmE helical domain-containing protein</fullName>
    </recommendedName>
</protein>
<dbReference type="GO" id="GO:0002098">
    <property type="term" value="P:tRNA wobble uridine modification"/>
    <property type="evidence" value="ECO:0007669"/>
    <property type="project" value="TreeGrafter"/>
</dbReference>
<dbReference type="InterPro" id="IPR025867">
    <property type="entry name" value="MnmE_helical"/>
</dbReference>
<feature type="domain" description="MnmE helical" evidence="1">
    <location>
        <begin position="2"/>
        <end position="101"/>
    </location>
</feature>
<dbReference type="AlphaFoldDB" id="A0A0H5RGZ9"/>
<dbReference type="InterPro" id="IPR027368">
    <property type="entry name" value="MnmE_dom2"/>
</dbReference>
<dbReference type="SUPFAM" id="SSF116878">
    <property type="entry name" value="TrmE connector domain"/>
    <property type="match status" value="1"/>
</dbReference>
<name>A0A0H5RGZ9_9EUKA</name>
<accession>A0A0H5RGZ9</accession>
<evidence type="ECO:0000259" key="1">
    <source>
        <dbReference type="Pfam" id="PF12631"/>
    </source>
</evidence>
<organism evidence="2">
    <name type="scientific">Spongospora subterranea</name>
    <dbReference type="NCBI Taxonomy" id="70186"/>
    <lineage>
        <taxon>Eukaryota</taxon>
        <taxon>Sar</taxon>
        <taxon>Rhizaria</taxon>
        <taxon>Endomyxa</taxon>
        <taxon>Phytomyxea</taxon>
        <taxon>Plasmodiophorida</taxon>
        <taxon>Plasmodiophoridae</taxon>
        <taxon>Spongospora</taxon>
    </lineage>
</organism>